<evidence type="ECO:0000313" key="3">
    <source>
        <dbReference type="Proteomes" id="UP001260715"/>
    </source>
</evidence>
<evidence type="ECO:0000256" key="1">
    <source>
        <dbReference type="SAM" id="SignalP"/>
    </source>
</evidence>
<sequence length="141" mass="15897">MRKYWLAAMVLVSIGSANAQTSPHASHQTTSAIPNARYEIVQSPMAARWTFKLDRYTGTVWQLVSTPDSGLTWEGMMIVQSPIVASSSKPRFQLFTSGIAARHTFLFDTETGRTWQLTTQKFTPKDSTQEIEINAWQPFQP</sequence>
<gene>
    <name evidence="2" type="ORF">J2W50_004581</name>
</gene>
<protein>
    <submittedName>
        <fullName evidence="2">Uncharacterized protein</fullName>
    </submittedName>
</protein>
<organism evidence="2 3">
    <name type="scientific">Herbaspirillum frisingense</name>
    <dbReference type="NCBI Taxonomy" id="92645"/>
    <lineage>
        <taxon>Bacteria</taxon>
        <taxon>Pseudomonadati</taxon>
        <taxon>Pseudomonadota</taxon>
        <taxon>Betaproteobacteria</taxon>
        <taxon>Burkholderiales</taxon>
        <taxon>Oxalobacteraceae</taxon>
        <taxon>Herbaspirillum</taxon>
    </lineage>
</organism>
<comment type="caution">
    <text evidence="2">The sequence shown here is derived from an EMBL/GenBank/DDBJ whole genome shotgun (WGS) entry which is preliminary data.</text>
</comment>
<dbReference type="Proteomes" id="UP001260715">
    <property type="component" value="Unassembled WGS sequence"/>
</dbReference>
<accession>A0ABU1PKJ6</accession>
<dbReference type="EMBL" id="JAVDSJ010000006">
    <property type="protein sequence ID" value="MDR6586357.1"/>
    <property type="molecule type" value="Genomic_DNA"/>
</dbReference>
<reference evidence="2 3" key="1">
    <citation type="submission" date="2023-07" db="EMBL/GenBank/DDBJ databases">
        <title>Sorghum-associated microbial communities from plants grown in Nebraska, USA.</title>
        <authorList>
            <person name="Schachtman D."/>
        </authorList>
    </citation>
    <scope>NUCLEOTIDE SEQUENCE [LARGE SCALE GENOMIC DNA]</scope>
    <source>
        <strain evidence="2 3">596</strain>
    </source>
</reference>
<feature type="chain" id="PRO_5046785256" evidence="1">
    <location>
        <begin position="20"/>
        <end position="141"/>
    </location>
</feature>
<keyword evidence="3" id="KW-1185">Reference proteome</keyword>
<evidence type="ECO:0000313" key="2">
    <source>
        <dbReference type="EMBL" id="MDR6586357.1"/>
    </source>
</evidence>
<keyword evidence="1" id="KW-0732">Signal</keyword>
<feature type="signal peptide" evidence="1">
    <location>
        <begin position="1"/>
        <end position="19"/>
    </location>
</feature>
<dbReference type="RefSeq" id="WP_310012126.1">
    <property type="nucleotide sequence ID" value="NZ_JAVDSJ010000006.1"/>
</dbReference>
<proteinExistence type="predicted"/>
<name>A0ABU1PKJ6_9BURK</name>